<feature type="domain" description="DUF6469" evidence="13">
    <location>
        <begin position="104"/>
        <end position="210"/>
    </location>
</feature>
<sequence length="1696" mass="191113">MMMMMGSSSGEKAEQGIKGRGLIDVVFSWSLADVFNKDLYKSKIESIPKTFSSTRDYMKSFIDPLIEETHADLLSSINMVPHAPTCEILAIARSKGHKPPKDLYYTISLKRLSDTANTHEGMYKPEIGDLIALTNVRPRHVNDLNRPRSPYVVALVHGTKDDSDDIAILSSKPIMFDADGQKHKIQTKRSLFAVYVTNMVTNVRVWMSLNSELEGGNMNIIKGVLHSDCTTKTNCTQCLYQANNSAAISNATNAISSFNLDDSQKAAVLSCVATRECHHQNTVKLIWGPPGTGKTKTLASLLFALLGMKCRTLTCAPTNIAVLGVTARLMSLMRDATEYNTYGLGDIVLFGNGKRMKIDDHEDLYDVFLDHRVSILAHCFAPRFGWTNSLESIICLFEDPKELYNLYVQKEREKDKKKVGKDNGDDEKEEVEKTNFGNRPVDSNQDKEGDDFYDQDFKDLDEKEIWRRTIVQSLKANKNKKKQNNETSQRKSQLKCDKGEDNSTQSKGKRGELEKKCENLMTFGEFIMKRYKSSGGQLIFYITSLLTHMPTSFFSLEVKKKMIRALDLLKSVETSLHCRAIADKGLREIPIYGVDGVGNDIVSAMTECCQILKSLHKSLSVPNITEHDQIRSFCLQNACLIFCTASSSAKLHTEGIAPLELLVIDEAAQLKECESTIALQLPGCATLYSLGMNYNYLQWSRARMHPSISSFPNREFYDNKVLDAPNVKQRTYEKRFLQGNMYGSYSFINVTNGIEDLDSKHSTKNMVEVAVVAEIVSNLFKDSVASKQKVRVGCISPYKAQVFALQEKLGKTYDIDGNSDFSVSVRSIDGFQGGEEDLIIISTVRCNRRGSVGFLSNCQRTNVVLTRARHGLWILGNGATLMNSGTVWEKLVLDAKARGCFYNANNDNNLAQAVVGALVELNQLDTLLKIDSPLFSDMRWKVRFGDDFVRSMTTMKNINTCKEVFSLLIKLSSGWREHDHQMDNVLDMNGTCSQLLDVYNVNGFLNLIWSVDIVREYSKYTQVLKVWDVLPLTEIPKLAKRVDTIFVDYEVEKINRCKCKKFEGNLVVPETWPIGSTDHVLFLESQVASLSLKDEPGSSNSSRNKSQTPPREIQQLTFSGNPQDAIFITQISLFLQRLFELYSPRILGFRGVTDRTQKPFYAPNSNWGQSRVFSSTFNGGGGGVGRGVYVIASAVSSVRNYSTSVETRVNEKNFERIYVQGGMNAKPVVERIDIDENIARDEESRVHDDGENVNNENSKGLDKVEVLDARKEESEIEKEAWKLLQHAVVTYCGSPIGTVAANDPAEKQPLNYDQVFIRDFVPSALAFLLKGEPEIVRNFLLHTLQLQSWEKTVDCYSPGQGLMPASFKVRTVPLDENKFEEVLDPDFGESAIGRVAPVDSGLWWIILLRAYGKITGDYTLQERVDVQTGIKLILNLCLSDGFDMFPTLLVTDGSCMIDRRMGIHGHPLEIQALFYSALRCSREMLSVDDASKNLVRAINNRLSALSFHIREYYWVDMKKINEIYRYKTEEYSTDATNKFNIYPEQIPHWLMDWIPEKGGYLIGNLQPAHMDFRFFTLGNLWSIVSSLGTPKQNEAILNLIEVKWDDLMGHMPLKICYPALEYDDWRIITGSDPKNTPWSYHNGGSWPTLLWQHGHGKIGAVVVLDTGTCQMGATVVLDFCFVVSMKSKRCIPFRPV</sequence>
<keyword evidence="8" id="KW-0119">Carbohydrate metabolism</keyword>
<evidence type="ECO:0000256" key="10">
    <source>
        <dbReference type="SAM" id="MobiDB-lite"/>
    </source>
</evidence>
<dbReference type="FunFam" id="3.40.50.300:FF:000326">
    <property type="entry name" value="P-loop containing nucleoside triphosphate hydrolase"/>
    <property type="match status" value="1"/>
</dbReference>
<evidence type="ECO:0000256" key="9">
    <source>
        <dbReference type="ARBA" id="ARBA00023295"/>
    </source>
</evidence>
<dbReference type="Gene3D" id="1.50.10.10">
    <property type="match status" value="1"/>
</dbReference>
<comment type="similarity">
    <text evidence="2">Belongs to the glycosyl hydrolase 100 family.</text>
</comment>
<dbReference type="InterPro" id="IPR027417">
    <property type="entry name" value="P-loop_NTPase"/>
</dbReference>
<dbReference type="Pfam" id="PF13086">
    <property type="entry name" value="AAA_11"/>
    <property type="match status" value="1"/>
</dbReference>
<keyword evidence="6" id="KW-0347">Helicase</keyword>
<dbReference type="STRING" id="542762.A0A4S4D3J3"/>
<reference evidence="14 15" key="1">
    <citation type="journal article" date="2018" name="Proc. Natl. Acad. Sci. U.S.A.">
        <title>Draft genome sequence of Camellia sinensis var. sinensis provides insights into the evolution of the tea genome and tea quality.</title>
        <authorList>
            <person name="Wei C."/>
            <person name="Yang H."/>
            <person name="Wang S."/>
            <person name="Zhao J."/>
            <person name="Liu C."/>
            <person name="Gao L."/>
            <person name="Xia E."/>
            <person name="Lu Y."/>
            <person name="Tai Y."/>
            <person name="She G."/>
            <person name="Sun J."/>
            <person name="Cao H."/>
            <person name="Tong W."/>
            <person name="Gao Q."/>
            <person name="Li Y."/>
            <person name="Deng W."/>
            <person name="Jiang X."/>
            <person name="Wang W."/>
            <person name="Chen Q."/>
            <person name="Zhang S."/>
            <person name="Li H."/>
            <person name="Wu J."/>
            <person name="Wang P."/>
            <person name="Li P."/>
            <person name="Shi C."/>
            <person name="Zheng F."/>
            <person name="Jian J."/>
            <person name="Huang B."/>
            <person name="Shan D."/>
            <person name="Shi M."/>
            <person name="Fang C."/>
            <person name="Yue Y."/>
            <person name="Li F."/>
            <person name="Li D."/>
            <person name="Wei S."/>
            <person name="Han B."/>
            <person name="Jiang C."/>
            <person name="Yin Y."/>
            <person name="Xia T."/>
            <person name="Zhang Z."/>
            <person name="Bennetzen J.L."/>
            <person name="Zhao S."/>
            <person name="Wan X."/>
        </authorList>
    </citation>
    <scope>NUCLEOTIDE SEQUENCE [LARGE SCALE GENOMIC DNA]</scope>
    <source>
        <strain evidence="15">cv. Shuchazao</strain>
        <tissue evidence="14">Leaf</tissue>
    </source>
</reference>
<protein>
    <recommendedName>
        <fullName evidence="3">beta-fructofuranosidase</fullName>
        <ecNumber evidence="3">3.2.1.26</ecNumber>
    </recommendedName>
</protein>
<feature type="region of interest" description="Disordered" evidence="10">
    <location>
        <begin position="1092"/>
        <end position="1111"/>
    </location>
</feature>
<dbReference type="GO" id="GO:0004575">
    <property type="term" value="F:sucrose alpha-glucosidase activity"/>
    <property type="evidence" value="ECO:0007669"/>
    <property type="project" value="TreeGrafter"/>
</dbReference>
<evidence type="ECO:0000256" key="8">
    <source>
        <dbReference type="ARBA" id="ARBA00023277"/>
    </source>
</evidence>
<comment type="caution">
    <text evidence="14">The sequence shown here is derived from an EMBL/GenBank/DDBJ whole genome shotgun (WGS) entry which is preliminary data.</text>
</comment>
<dbReference type="PANTHER" id="PTHR31916:SF46">
    <property type="entry name" value="ALKALINE_NEUTRAL INVERTASE A, MITOCHONDRIAL"/>
    <property type="match status" value="1"/>
</dbReference>
<proteinExistence type="inferred from homology"/>
<dbReference type="EC" id="3.2.1.26" evidence="3"/>
<dbReference type="Pfam" id="PF20073">
    <property type="entry name" value="DUF6469"/>
    <property type="match status" value="1"/>
</dbReference>
<evidence type="ECO:0000313" key="15">
    <source>
        <dbReference type="Proteomes" id="UP000306102"/>
    </source>
</evidence>
<dbReference type="Gene3D" id="3.40.50.300">
    <property type="entry name" value="P-loop containing nucleotide triphosphate hydrolases"/>
    <property type="match status" value="2"/>
</dbReference>
<keyword evidence="4" id="KW-0547">Nucleotide-binding</keyword>
<evidence type="ECO:0000259" key="11">
    <source>
        <dbReference type="Pfam" id="PF13086"/>
    </source>
</evidence>
<evidence type="ECO:0000256" key="2">
    <source>
        <dbReference type="ARBA" id="ARBA00007671"/>
    </source>
</evidence>
<evidence type="ECO:0000256" key="1">
    <source>
        <dbReference type="ARBA" id="ARBA00000094"/>
    </source>
</evidence>
<evidence type="ECO:0000313" key="14">
    <source>
        <dbReference type="EMBL" id="THF96727.1"/>
    </source>
</evidence>
<dbReference type="Pfam" id="PF12899">
    <property type="entry name" value="Glyco_hydro_100"/>
    <property type="match status" value="1"/>
</dbReference>
<dbReference type="SUPFAM" id="SSF48208">
    <property type="entry name" value="Six-hairpin glycosidases"/>
    <property type="match status" value="1"/>
</dbReference>
<keyword evidence="9" id="KW-0326">Glycosidase</keyword>
<dbReference type="EMBL" id="SDRB02012776">
    <property type="protein sequence ID" value="THF96727.1"/>
    <property type="molecule type" value="Genomic_DNA"/>
</dbReference>
<evidence type="ECO:0000259" key="12">
    <source>
        <dbReference type="Pfam" id="PF13087"/>
    </source>
</evidence>
<organism evidence="14 15">
    <name type="scientific">Camellia sinensis var. sinensis</name>
    <name type="common">China tea</name>
    <dbReference type="NCBI Taxonomy" id="542762"/>
    <lineage>
        <taxon>Eukaryota</taxon>
        <taxon>Viridiplantae</taxon>
        <taxon>Streptophyta</taxon>
        <taxon>Embryophyta</taxon>
        <taxon>Tracheophyta</taxon>
        <taxon>Spermatophyta</taxon>
        <taxon>Magnoliopsida</taxon>
        <taxon>eudicotyledons</taxon>
        <taxon>Gunneridae</taxon>
        <taxon>Pentapetalae</taxon>
        <taxon>asterids</taxon>
        <taxon>Ericales</taxon>
        <taxon>Theaceae</taxon>
        <taxon>Camellia</taxon>
    </lineage>
</organism>
<evidence type="ECO:0000256" key="6">
    <source>
        <dbReference type="ARBA" id="ARBA00022806"/>
    </source>
</evidence>
<dbReference type="PANTHER" id="PTHR31916">
    <property type="match status" value="1"/>
</dbReference>
<dbReference type="GO" id="GO:0004386">
    <property type="term" value="F:helicase activity"/>
    <property type="evidence" value="ECO:0007669"/>
    <property type="project" value="UniProtKB-KW"/>
</dbReference>
<dbReference type="InterPro" id="IPR047187">
    <property type="entry name" value="SF1_C_Upf1"/>
</dbReference>
<dbReference type="InterPro" id="IPR045529">
    <property type="entry name" value="DUF6469"/>
</dbReference>
<keyword evidence="5" id="KW-0378">Hydrolase</keyword>
<dbReference type="InterPro" id="IPR041677">
    <property type="entry name" value="DNA2/NAM7_AAA_11"/>
</dbReference>
<comment type="catalytic activity">
    <reaction evidence="1">
        <text>Hydrolysis of terminal non-reducing beta-D-fructofuranoside residues in beta-D-fructofuranosides.</text>
        <dbReference type="EC" id="3.2.1.26"/>
    </reaction>
</comment>
<dbReference type="InterPro" id="IPR012341">
    <property type="entry name" value="6hp_glycosidase-like_sf"/>
</dbReference>
<gene>
    <name evidence="14" type="ORF">TEA_006118</name>
</gene>
<keyword evidence="7" id="KW-0067">ATP-binding</keyword>
<evidence type="ECO:0000256" key="5">
    <source>
        <dbReference type="ARBA" id="ARBA00022801"/>
    </source>
</evidence>
<feature type="compositionally biased region" description="Polar residues" evidence="10">
    <location>
        <begin position="1097"/>
        <end position="1111"/>
    </location>
</feature>
<name>A0A4S4D3J3_CAMSN</name>
<dbReference type="Pfam" id="PF13087">
    <property type="entry name" value="AAA_12"/>
    <property type="match status" value="1"/>
</dbReference>
<dbReference type="GO" id="GO:0033926">
    <property type="term" value="F:endo-alpha-N-acetylgalactosaminidase activity"/>
    <property type="evidence" value="ECO:0007669"/>
    <property type="project" value="InterPro"/>
</dbReference>
<dbReference type="InterPro" id="IPR008928">
    <property type="entry name" value="6-hairpin_glycosidase_sf"/>
</dbReference>
<dbReference type="InterPro" id="IPR024746">
    <property type="entry name" value="Glyco_hydro_100"/>
</dbReference>
<dbReference type="GO" id="GO:0005524">
    <property type="term" value="F:ATP binding"/>
    <property type="evidence" value="ECO:0007669"/>
    <property type="project" value="UniProtKB-KW"/>
</dbReference>
<evidence type="ECO:0000256" key="4">
    <source>
        <dbReference type="ARBA" id="ARBA00022741"/>
    </source>
</evidence>
<dbReference type="CDD" id="cd18808">
    <property type="entry name" value="SF1_C_Upf1"/>
    <property type="match status" value="1"/>
</dbReference>
<feature type="region of interest" description="Disordered" evidence="10">
    <location>
        <begin position="415"/>
        <end position="454"/>
    </location>
</feature>
<feature type="region of interest" description="Disordered" evidence="10">
    <location>
        <begin position="476"/>
        <end position="511"/>
    </location>
</feature>
<dbReference type="Proteomes" id="UP000306102">
    <property type="component" value="Unassembled WGS sequence"/>
</dbReference>
<evidence type="ECO:0000259" key="13">
    <source>
        <dbReference type="Pfam" id="PF20073"/>
    </source>
</evidence>
<accession>A0A4S4D3J3</accession>
<dbReference type="SUPFAM" id="SSF52540">
    <property type="entry name" value="P-loop containing nucleoside triphosphate hydrolases"/>
    <property type="match status" value="1"/>
</dbReference>
<feature type="domain" description="DNA2/NAM7 helicase helicase" evidence="11">
    <location>
        <begin position="259"/>
        <end position="507"/>
    </location>
</feature>
<keyword evidence="15" id="KW-1185">Reference proteome</keyword>
<dbReference type="GO" id="GO:0005987">
    <property type="term" value="P:sucrose catabolic process"/>
    <property type="evidence" value="ECO:0007669"/>
    <property type="project" value="TreeGrafter"/>
</dbReference>
<feature type="domain" description="DNA2/NAM7 helicase-like C-terminal" evidence="12">
    <location>
        <begin position="703"/>
        <end position="877"/>
    </location>
</feature>
<evidence type="ECO:0000256" key="7">
    <source>
        <dbReference type="ARBA" id="ARBA00022840"/>
    </source>
</evidence>
<dbReference type="GO" id="GO:0005739">
    <property type="term" value="C:mitochondrion"/>
    <property type="evidence" value="ECO:0007669"/>
    <property type="project" value="TreeGrafter"/>
</dbReference>
<dbReference type="InterPro" id="IPR041679">
    <property type="entry name" value="DNA2/NAM7-like_C"/>
</dbReference>
<evidence type="ECO:0000256" key="3">
    <source>
        <dbReference type="ARBA" id="ARBA00012758"/>
    </source>
</evidence>
<dbReference type="GO" id="GO:0005694">
    <property type="term" value="C:chromosome"/>
    <property type="evidence" value="ECO:0007669"/>
    <property type="project" value="UniProtKB-ARBA"/>
</dbReference>